<evidence type="ECO:0000256" key="5">
    <source>
        <dbReference type="ARBA" id="ARBA00023054"/>
    </source>
</evidence>
<evidence type="ECO:0000256" key="3">
    <source>
        <dbReference type="ARBA" id="ARBA00022490"/>
    </source>
</evidence>
<dbReference type="Gene3D" id="1.20.5.340">
    <property type="match status" value="1"/>
</dbReference>
<sequence length="295" mass="34177">MSESIPGQPAPSTSRLAQLDANLSPEVKAWAEELRRLWKATDMSMNRFLSESPLNLNKGTLSRYLSGKRVPGDTWLMNKLLDTMAAQGKEVPPEVRDNLTNLHLQALEKAHPHAYKVRQVSDQLQLAELQQRNAEQYAHKLEEQLADLTRQYRELTDQLSRLRLEWNAERAALQAEKNHLEQEISDLKHRLENTHQYISATEQRRRQLERTLDTLDSLDTVPDSTSEFPQITAKAIRDKEFGTVRLRTGYNPNQVDQFLEMIEREVDRLNADRARLAEENVRLRQFLFDDGRAQA</sequence>
<dbReference type="EMBL" id="JACHMQ010000001">
    <property type="protein sequence ID" value="MBB6399451.1"/>
    <property type="molecule type" value="Genomic_DNA"/>
</dbReference>
<gene>
    <name evidence="9" type="ORF">BKA00_006365</name>
</gene>
<organism evidence="9 10">
    <name type="scientific">Actinomadura coerulea</name>
    <dbReference type="NCBI Taxonomy" id="46159"/>
    <lineage>
        <taxon>Bacteria</taxon>
        <taxon>Bacillati</taxon>
        <taxon>Actinomycetota</taxon>
        <taxon>Actinomycetes</taxon>
        <taxon>Streptosporangiales</taxon>
        <taxon>Thermomonosporaceae</taxon>
        <taxon>Actinomadura</taxon>
    </lineage>
</organism>
<dbReference type="InterPro" id="IPR019933">
    <property type="entry name" value="DivIVA_domain"/>
</dbReference>
<dbReference type="Pfam" id="PF05103">
    <property type="entry name" value="DivIVA"/>
    <property type="match status" value="1"/>
</dbReference>
<evidence type="ECO:0000256" key="6">
    <source>
        <dbReference type="ARBA" id="ARBA00023306"/>
    </source>
</evidence>
<dbReference type="InterPro" id="IPR007793">
    <property type="entry name" value="DivIVA_fam"/>
</dbReference>
<comment type="subcellular location">
    <subcellularLocation>
        <location evidence="1">Cytoplasm</location>
    </subcellularLocation>
</comment>
<proteinExistence type="predicted"/>
<keyword evidence="4" id="KW-0132">Cell division</keyword>
<dbReference type="SUPFAM" id="SSF90257">
    <property type="entry name" value="Myosin rod fragments"/>
    <property type="match status" value="1"/>
</dbReference>
<accession>A0A7X0L280</accession>
<evidence type="ECO:0000256" key="7">
    <source>
        <dbReference type="ARBA" id="ARBA00031737"/>
    </source>
</evidence>
<keyword evidence="6" id="KW-0131">Cell cycle</keyword>
<comment type="caution">
    <text evidence="9">The sequence shown here is derived from an EMBL/GenBank/DDBJ whole genome shotgun (WGS) entry which is preliminary data.</text>
</comment>
<evidence type="ECO:0000256" key="4">
    <source>
        <dbReference type="ARBA" id="ARBA00022618"/>
    </source>
</evidence>
<reference evidence="9 10" key="1">
    <citation type="submission" date="2020-08" db="EMBL/GenBank/DDBJ databases">
        <title>Sequencing the genomes of 1000 actinobacteria strains.</title>
        <authorList>
            <person name="Klenk H.-P."/>
        </authorList>
    </citation>
    <scope>NUCLEOTIDE SEQUENCE [LARGE SCALE GENOMIC DNA]</scope>
    <source>
        <strain evidence="9 10">DSM 43675</strain>
    </source>
</reference>
<keyword evidence="5 8" id="KW-0175">Coiled coil</keyword>
<name>A0A7X0L280_9ACTN</name>
<keyword evidence="3" id="KW-0963">Cytoplasm</keyword>
<protein>
    <recommendedName>
        <fullName evidence="2">Cell wall synthesis protein Wag31</fullName>
    </recommendedName>
    <alternativeName>
        <fullName evidence="7">Antigen 84</fullName>
    </alternativeName>
</protein>
<evidence type="ECO:0000256" key="2">
    <source>
        <dbReference type="ARBA" id="ARBA00018787"/>
    </source>
</evidence>
<evidence type="ECO:0000313" key="10">
    <source>
        <dbReference type="Proteomes" id="UP000546324"/>
    </source>
</evidence>
<evidence type="ECO:0000256" key="1">
    <source>
        <dbReference type="ARBA" id="ARBA00004496"/>
    </source>
</evidence>
<dbReference type="Proteomes" id="UP000546324">
    <property type="component" value="Unassembled WGS sequence"/>
</dbReference>
<dbReference type="Gene3D" id="6.10.250.660">
    <property type="match status" value="1"/>
</dbReference>
<feature type="coiled-coil region" evidence="8">
    <location>
        <begin position="124"/>
        <end position="218"/>
    </location>
</feature>
<dbReference type="AlphaFoldDB" id="A0A7X0L280"/>
<keyword evidence="10" id="KW-1185">Reference proteome</keyword>
<dbReference type="RefSeq" id="WP_185031348.1">
    <property type="nucleotide sequence ID" value="NZ_JACHMQ010000001.1"/>
</dbReference>
<evidence type="ECO:0000256" key="8">
    <source>
        <dbReference type="SAM" id="Coils"/>
    </source>
</evidence>
<dbReference type="NCBIfam" id="TIGR03544">
    <property type="entry name" value="DivI1A_domain"/>
    <property type="match status" value="1"/>
</dbReference>
<evidence type="ECO:0000313" key="9">
    <source>
        <dbReference type="EMBL" id="MBB6399451.1"/>
    </source>
</evidence>